<proteinExistence type="predicted"/>
<reference evidence="2 3" key="1">
    <citation type="journal article" date="2009" name="Stand. Genomic Sci.">
        <title>Complete genome sequence of Brachybacterium faecium type strain (Schefferle 6-10).</title>
        <authorList>
            <person name="Lapidus A."/>
            <person name="Pukall R."/>
            <person name="Labuttii K."/>
            <person name="Copeland A."/>
            <person name="Del Rio T.G."/>
            <person name="Nolan M."/>
            <person name="Chen F."/>
            <person name="Lucas S."/>
            <person name="Tice H."/>
            <person name="Cheng J.F."/>
            <person name="Bruce D."/>
            <person name="Goodwin L."/>
            <person name="Pitluck S."/>
            <person name="Rohde M."/>
            <person name="Goker M."/>
            <person name="Pati A."/>
            <person name="Ivanova N."/>
            <person name="Mavrommatis K."/>
            <person name="Chen A."/>
            <person name="Palaniappan K."/>
            <person name="D'haeseleer P."/>
            <person name="Chain P."/>
            <person name="Bristow J."/>
            <person name="Eisen J.A."/>
            <person name="Markowitz V."/>
            <person name="Hugenholtz P."/>
            <person name="Kyrpides N.C."/>
            <person name="Klenk H.P."/>
        </authorList>
    </citation>
    <scope>NUCLEOTIDE SEQUENCE [LARGE SCALE GENOMIC DNA]</scope>
    <source>
        <strain evidence="3">ATCC 43885 / DSM 4810 / JCM 11609 / LMG 19847 / NBRC 14762 / NCIMB 9860 / 6-10</strain>
    </source>
</reference>
<dbReference type="InterPro" id="IPR046671">
    <property type="entry name" value="DUF6541"/>
</dbReference>
<accession>C7ME93</accession>
<organism evidence="2 3">
    <name type="scientific">Brachybacterium faecium (strain ATCC 43885 / DSM 4810 / JCM 11609 / LMG 19847 / NBRC 14762 / NCIMB 9860 / 6-10)</name>
    <dbReference type="NCBI Taxonomy" id="446465"/>
    <lineage>
        <taxon>Bacteria</taxon>
        <taxon>Bacillati</taxon>
        <taxon>Actinomycetota</taxon>
        <taxon>Actinomycetes</taxon>
        <taxon>Micrococcales</taxon>
        <taxon>Dermabacteraceae</taxon>
        <taxon>Brachybacterium</taxon>
    </lineage>
</organism>
<dbReference type="eggNOG" id="COG5617">
    <property type="taxonomic scope" value="Bacteria"/>
</dbReference>
<dbReference type="KEGG" id="bfa:Bfae_20930"/>
<protein>
    <submittedName>
        <fullName evidence="2">Uncharacterized protein</fullName>
    </submittedName>
</protein>
<feature type="transmembrane region" description="Helical" evidence="1">
    <location>
        <begin position="496"/>
        <end position="514"/>
    </location>
</feature>
<dbReference type="AlphaFoldDB" id="C7ME93"/>
<feature type="transmembrane region" description="Helical" evidence="1">
    <location>
        <begin position="38"/>
        <end position="58"/>
    </location>
</feature>
<keyword evidence="1" id="KW-1133">Transmembrane helix</keyword>
<feature type="transmembrane region" description="Helical" evidence="1">
    <location>
        <begin position="466"/>
        <end position="484"/>
    </location>
</feature>
<dbReference type="OrthoDB" id="3169698at2"/>
<feature type="transmembrane region" description="Helical" evidence="1">
    <location>
        <begin position="353"/>
        <end position="375"/>
    </location>
</feature>
<keyword evidence="3" id="KW-1185">Reference proteome</keyword>
<keyword evidence="1" id="KW-0812">Transmembrane</keyword>
<dbReference type="EMBL" id="CP001643">
    <property type="protein sequence ID" value="ACU85900.1"/>
    <property type="molecule type" value="Genomic_DNA"/>
</dbReference>
<feature type="transmembrane region" description="Helical" evidence="1">
    <location>
        <begin position="64"/>
        <end position="85"/>
    </location>
</feature>
<feature type="transmembrane region" description="Helical" evidence="1">
    <location>
        <begin position="324"/>
        <end position="341"/>
    </location>
</feature>
<feature type="transmembrane region" description="Helical" evidence="1">
    <location>
        <begin position="255"/>
        <end position="280"/>
    </location>
</feature>
<feature type="transmembrane region" description="Helical" evidence="1">
    <location>
        <begin position="428"/>
        <end position="446"/>
    </location>
</feature>
<keyword evidence="1" id="KW-0472">Membrane</keyword>
<feature type="transmembrane region" description="Helical" evidence="1">
    <location>
        <begin position="119"/>
        <end position="139"/>
    </location>
</feature>
<feature type="transmembrane region" description="Helical" evidence="1">
    <location>
        <begin position="395"/>
        <end position="416"/>
    </location>
</feature>
<feature type="transmembrane region" description="Helical" evidence="1">
    <location>
        <begin position="6"/>
        <end position="26"/>
    </location>
</feature>
<dbReference type="PATRIC" id="fig|446465.5.peg.2078"/>
<dbReference type="Proteomes" id="UP000001919">
    <property type="component" value="Chromosome"/>
</dbReference>
<feature type="transmembrane region" description="Helical" evidence="1">
    <location>
        <begin position="232"/>
        <end position="249"/>
    </location>
</feature>
<evidence type="ECO:0000313" key="3">
    <source>
        <dbReference type="Proteomes" id="UP000001919"/>
    </source>
</evidence>
<feature type="transmembrane region" description="Helical" evidence="1">
    <location>
        <begin position="199"/>
        <end position="220"/>
    </location>
</feature>
<name>C7ME93_BRAFD</name>
<evidence type="ECO:0000313" key="2">
    <source>
        <dbReference type="EMBL" id="ACU85900.1"/>
    </source>
</evidence>
<gene>
    <name evidence="2" type="ordered locus">Bfae_20930</name>
</gene>
<dbReference type="Pfam" id="PF20176">
    <property type="entry name" value="DUF6541"/>
    <property type="match status" value="1"/>
</dbReference>
<feature type="transmembrane region" description="Helical" evidence="1">
    <location>
        <begin position="301"/>
        <end position="318"/>
    </location>
</feature>
<dbReference type="HOGENOM" id="CLU_017691_1_0_11"/>
<sequence>MIDALWFLWAAACALLLAYLPGLALARLLGIGTRTAAAVAPAISAGLFGGGAIVAGLLEVRWNLLAALLTTVAGCLLALGPRLLLGALHRASRRRTGRSAPPPPGPAGPLPALLPSPRAALAVLVPALALAIAPILLSFGSPGQPLQRWDALFHLSALRWIRETGFATTLRFSALSTTDGSGGVYPAAFHDLAALVPLAPVPIVLNAATLALAVVPWIHGTMFLTRALWPRLSWAPLAAGAAAAIAPAAPLNEWIHLAAIPNLVASAFLPGVLGVVVLGFRALRLRLHDGSGPHRAAPPGTAVAPLVLAAAVGAAGLGLMHPNVFIAMCLLVAAATAVAVLEQRRRRPRLSRASALVLLLAVLPVGVIAVLPAAGVAGDFVGGLAISPPRALGELVSGLLTVWPMATGPLLWLLGYIGIWAQLRRGHVMLPVVLLVPLVLYMDAAIDSPLRLSALWYSGQDRISMLLTLVACLLVVPGLAHLERLTRRTEAPTRRLLRLLGLGVCVVVAAATIGPRLEYAERNLDLDRTDRPRYVDSAELEMLQEVSAQMDTDKLLLASPFSGGAHLYGMTGQKVRFPAAGMSPNPEDSARMDDVLAAPEDPAACRRLLEADIGYVYADRRPYNVGGEFTRLDQASPELGRVIGSTDHSMMIEIDCATE</sequence>
<evidence type="ECO:0000256" key="1">
    <source>
        <dbReference type="SAM" id="Phobius"/>
    </source>
</evidence>
<dbReference type="STRING" id="446465.Bfae_20930"/>